<accession>A0A1N7S6W3</accession>
<sequence>MLSKPGNWEKYYHGDDQERRLLRTYSYSDRVRYYWADPEIDAAAQKLISNLTDFSISENLLSRYMPEQYWQFRRGLVDASPMSLVQSKVREVIGVYAAACKA</sequence>
<dbReference type="Pfam" id="PF08013">
    <property type="entry name" value="GatZ_KbaZ-like"/>
    <property type="match status" value="1"/>
</dbReference>
<dbReference type="EMBL" id="CYGX02000041">
    <property type="protein sequence ID" value="SIT43167.1"/>
    <property type="molecule type" value="Genomic_DNA"/>
</dbReference>
<keyword evidence="2" id="KW-1185">Reference proteome</keyword>
<dbReference type="SUPFAM" id="SSF51569">
    <property type="entry name" value="Aldolase"/>
    <property type="match status" value="1"/>
</dbReference>
<dbReference type="Gene3D" id="1.10.400.20">
    <property type="entry name" value="putative tagatose 6-phosphate kinase domain like"/>
    <property type="match status" value="1"/>
</dbReference>
<gene>
    <name evidence="1" type="ORF">BN2475_410008</name>
</gene>
<reference evidence="1 2" key="1">
    <citation type="submission" date="2016-12" db="EMBL/GenBank/DDBJ databases">
        <authorList>
            <person name="Song W.-J."/>
            <person name="Kurnit D.M."/>
        </authorList>
    </citation>
    <scope>NUCLEOTIDE SEQUENCE [LARGE SCALE GENOMIC DNA]</scope>
    <source>
        <strain evidence="1 2">STM7296</strain>
    </source>
</reference>
<dbReference type="AlphaFoldDB" id="A0A1N7S6W3"/>
<organism evidence="1 2">
    <name type="scientific">Paraburkholderia ribeironis</name>
    <dbReference type="NCBI Taxonomy" id="1247936"/>
    <lineage>
        <taxon>Bacteria</taxon>
        <taxon>Pseudomonadati</taxon>
        <taxon>Pseudomonadota</taxon>
        <taxon>Betaproteobacteria</taxon>
        <taxon>Burkholderiales</taxon>
        <taxon>Burkholderiaceae</taxon>
        <taxon>Paraburkholderia</taxon>
    </lineage>
</organism>
<dbReference type="Proteomes" id="UP000187012">
    <property type="component" value="Unassembled WGS sequence"/>
</dbReference>
<name>A0A1N7S6W3_9BURK</name>
<dbReference type="GO" id="GO:0005975">
    <property type="term" value="P:carbohydrate metabolic process"/>
    <property type="evidence" value="ECO:0007669"/>
    <property type="project" value="InterPro"/>
</dbReference>
<dbReference type="STRING" id="1247936.BN2475_410008"/>
<proteinExistence type="predicted"/>
<evidence type="ECO:0000313" key="1">
    <source>
        <dbReference type="EMBL" id="SIT43167.1"/>
    </source>
</evidence>
<evidence type="ECO:0000313" key="2">
    <source>
        <dbReference type="Proteomes" id="UP000187012"/>
    </source>
</evidence>
<dbReference type="InterPro" id="IPR012062">
    <property type="entry name" value="GatZ/KbaZ-like"/>
</dbReference>
<protein>
    <submittedName>
        <fullName evidence="1">D-tagatose-1,6-bisphosphate aldolase subunit KbaZ</fullName>
    </submittedName>
</protein>